<protein>
    <recommendedName>
        <fullName evidence="1">Phage-like element PBSX protein XkdF domain-containing protein</fullName>
    </recommendedName>
</protein>
<name>A0A0F9FMT6_9ZZZZ</name>
<gene>
    <name evidence="2" type="ORF">LCGC14_1931720</name>
</gene>
<dbReference type="EMBL" id="LAZR01020753">
    <property type="protein sequence ID" value="KKL87739.1"/>
    <property type="molecule type" value="Genomic_DNA"/>
</dbReference>
<comment type="caution">
    <text evidence="2">The sequence shown here is derived from an EMBL/GenBank/DDBJ whole genome shotgun (WGS) entry which is preliminary data.</text>
</comment>
<organism evidence="2">
    <name type="scientific">marine sediment metagenome</name>
    <dbReference type="NCBI Taxonomy" id="412755"/>
    <lineage>
        <taxon>unclassified sequences</taxon>
        <taxon>metagenomes</taxon>
        <taxon>ecological metagenomes</taxon>
    </lineage>
</organism>
<proteinExistence type="predicted"/>
<evidence type="ECO:0000259" key="1">
    <source>
        <dbReference type="Pfam" id="PF14550"/>
    </source>
</evidence>
<dbReference type="Pfam" id="PF14550">
    <property type="entry name" value="Peptidase_S78_2"/>
    <property type="match status" value="1"/>
</dbReference>
<dbReference type="InterPro" id="IPR027924">
    <property type="entry name" value="XkdF"/>
</dbReference>
<sequence length="376" mass="42018">AVLPPSEEAELPGPIWLCIRPDDQTPYVLGKDAVDKGWMPPLGVSALPKAIRKQVPAEYRYWEQKTGAKAKQARDALYAAVKADEIKLDFEAPYKRKTEKASLLDAKFVLQEQTWRGPVQIRVGPGKTLWYLRLDVGRPELIVVEMRLDPLDNDKLAVRIADDPHKESMGFEGDTKPSHYLNPTKDTPSRIGILDSGDASVLAVSDKFLKVQLEGEKFKGLFEAKRSDGDWLCAPSRAASKTKREGEAWEITYEVPILKIDKAKREITGIVLEPEVRDAQGDIIDEDAITRAAHRFLAKFNRQTTMGLMHKMFGDVGVELYESWVTKVKQKLGGETVKKGSWLMTVHAFDDDVWKRVENGEITGFSIGGVASTVDA</sequence>
<feature type="domain" description="Phage-like element PBSX protein XkdF" evidence="1">
    <location>
        <begin position="256"/>
        <end position="374"/>
    </location>
</feature>
<dbReference type="AlphaFoldDB" id="A0A0F9FMT6"/>
<feature type="non-terminal residue" evidence="2">
    <location>
        <position position="1"/>
    </location>
</feature>
<reference evidence="2" key="1">
    <citation type="journal article" date="2015" name="Nature">
        <title>Complex archaea that bridge the gap between prokaryotes and eukaryotes.</title>
        <authorList>
            <person name="Spang A."/>
            <person name="Saw J.H."/>
            <person name="Jorgensen S.L."/>
            <person name="Zaremba-Niedzwiedzka K."/>
            <person name="Martijn J."/>
            <person name="Lind A.E."/>
            <person name="van Eijk R."/>
            <person name="Schleper C."/>
            <person name="Guy L."/>
            <person name="Ettema T.J."/>
        </authorList>
    </citation>
    <scope>NUCLEOTIDE SEQUENCE</scope>
</reference>
<evidence type="ECO:0000313" key="2">
    <source>
        <dbReference type="EMBL" id="KKL87739.1"/>
    </source>
</evidence>
<accession>A0A0F9FMT6</accession>